<sequence>MIPALGKLMERIVLTFPSHPSTLIAVAVENRSAGPTPRRDLNRSLSHIAHDALTSSLFAFIYCHFHCFALSLCNNKPRKEFGEQRLAREQKREEDGRAGTTYCKYTIHDVTVLKALSWRTVYLMDSGIVCCWIY</sequence>
<organism evidence="1 2">
    <name type="scientific">Camellia lanceoleosa</name>
    <dbReference type="NCBI Taxonomy" id="1840588"/>
    <lineage>
        <taxon>Eukaryota</taxon>
        <taxon>Viridiplantae</taxon>
        <taxon>Streptophyta</taxon>
        <taxon>Embryophyta</taxon>
        <taxon>Tracheophyta</taxon>
        <taxon>Spermatophyta</taxon>
        <taxon>Magnoliopsida</taxon>
        <taxon>eudicotyledons</taxon>
        <taxon>Gunneridae</taxon>
        <taxon>Pentapetalae</taxon>
        <taxon>asterids</taxon>
        <taxon>Ericales</taxon>
        <taxon>Theaceae</taxon>
        <taxon>Camellia</taxon>
    </lineage>
</organism>
<comment type="caution">
    <text evidence="1">The sequence shown here is derived from an EMBL/GenBank/DDBJ whole genome shotgun (WGS) entry which is preliminary data.</text>
</comment>
<evidence type="ECO:0000313" key="2">
    <source>
        <dbReference type="Proteomes" id="UP001060215"/>
    </source>
</evidence>
<reference evidence="1 2" key="1">
    <citation type="journal article" date="2022" name="Plant J.">
        <title>Chromosome-level genome of Camellia lanceoleosa provides a valuable resource for understanding genome evolution and self-incompatibility.</title>
        <authorList>
            <person name="Gong W."/>
            <person name="Xiao S."/>
            <person name="Wang L."/>
            <person name="Liao Z."/>
            <person name="Chang Y."/>
            <person name="Mo W."/>
            <person name="Hu G."/>
            <person name="Li W."/>
            <person name="Zhao G."/>
            <person name="Zhu H."/>
            <person name="Hu X."/>
            <person name="Ji K."/>
            <person name="Xiang X."/>
            <person name="Song Q."/>
            <person name="Yuan D."/>
            <person name="Jin S."/>
            <person name="Zhang L."/>
        </authorList>
    </citation>
    <scope>NUCLEOTIDE SEQUENCE [LARGE SCALE GENOMIC DNA]</scope>
    <source>
        <strain evidence="1">SQ_2022a</strain>
    </source>
</reference>
<protein>
    <submittedName>
        <fullName evidence="1">Uncharacterized protein</fullName>
    </submittedName>
</protein>
<evidence type="ECO:0000313" key="1">
    <source>
        <dbReference type="EMBL" id="KAI7999935.1"/>
    </source>
</evidence>
<dbReference type="EMBL" id="CM045765">
    <property type="protein sequence ID" value="KAI7999935.1"/>
    <property type="molecule type" value="Genomic_DNA"/>
</dbReference>
<accession>A0ACC0GFV6</accession>
<proteinExistence type="predicted"/>
<keyword evidence="2" id="KW-1185">Reference proteome</keyword>
<gene>
    <name evidence="1" type="ORF">LOK49_LG09G00832</name>
</gene>
<name>A0ACC0GFV6_9ERIC</name>
<dbReference type="Proteomes" id="UP001060215">
    <property type="component" value="Chromosome 8"/>
</dbReference>